<dbReference type="Proteomes" id="UP000273252">
    <property type="component" value="Unassembled WGS sequence"/>
</dbReference>
<protein>
    <submittedName>
        <fullName evidence="11">Potassium transporter Kef</fullName>
    </submittedName>
</protein>
<dbReference type="AlphaFoldDB" id="A0A3A6QMW9"/>
<dbReference type="InterPro" id="IPR006153">
    <property type="entry name" value="Cation/H_exchanger_TM"/>
</dbReference>
<name>A0A3A6QMW9_9VIBR</name>
<evidence type="ECO:0000256" key="8">
    <source>
        <dbReference type="ARBA" id="ARBA00023136"/>
    </source>
</evidence>
<evidence type="ECO:0000256" key="5">
    <source>
        <dbReference type="ARBA" id="ARBA00022692"/>
    </source>
</evidence>
<dbReference type="Gene3D" id="1.20.1530.20">
    <property type="match status" value="1"/>
</dbReference>
<feature type="domain" description="RCK N-terminal" evidence="10">
    <location>
        <begin position="385"/>
        <end position="503"/>
    </location>
</feature>
<sequence>MELILISTAFLAGFIALKCNLPPLVGFLLAGFGLNAMGYESNESIVLLADLGVTLLLFSIGLKLDIKTLLSKEIWAGATIHNLLSTAIFSVALLCFKVLGISSLAAMSIDQILLLGFALSFSSTVFAVKSLQEKGELNATYGTIAIGILVMQDIFAVVFLTASTGKLPEWYAIALFALPLLRPLFYKLLDWVGHGEMLVLFGIFFALVVGAGLFEFVGMKPDLGALILGMLLAGHKKASELSKALFNLKELFLVCFFLNIGLLEQPTIAGFALAILFLLLLPLKGILYFLVLNTFKFRVRTSLLTTLSLFNYSEFGLIVGGLAFKMGWMSGDILVALAMAVSISFVLASPINNKGHDLYRRSSRWLKEHAAEKLNIRDQLINPGNAQILILGMGRIGTGAYDELRTRYGKVSLGIEVREEAALKHREQGRNVICGDATDSDFWERILDTDNVKLVLLAMPHHQGNQIALDQLKQRQFKGQIAAIAEYPDQLEALYQLGVDAAFNIYSEAGSGFARNVCDHLQPEFTPINNEHDIAQFVETSTRMNKI</sequence>
<dbReference type="PANTHER" id="PTHR42751:SF1">
    <property type="entry name" value="CATION_PROTON ANTIPORTER YBAL-RELATED"/>
    <property type="match status" value="1"/>
</dbReference>
<keyword evidence="6 9" id="KW-1133">Transmembrane helix</keyword>
<dbReference type="RefSeq" id="WP_120029576.1">
    <property type="nucleotide sequence ID" value="NZ_QVMU01000002.1"/>
</dbReference>
<dbReference type="Gene3D" id="3.40.50.720">
    <property type="entry name" value="NAD(P)-binding Rossmann-like Domain"/>
    <property type="match status" value="1"/>
</dbReference>
<feature type="transmembrane region" description="Helical" evidence="9">
    <location>
        <begin position="245"/>
        <end position="262"/>
    </location>
</feature>
<comment type="subcellular location">
    <subcellularLocation>
        <location evidence="1">Membrane</location>
        <topology evidence="1">Multi-pass membrane protein</topology>
    </subcellularLocation>
</comment>
<reference evidence="11 12" key="1">
    <citation type="submission" date="2018-08" db="EMBL/GenBank/DDBJ databases">
        <title>Vibrio isolated from the Eastern China Marginal Seas.</title>
        <authorList>
            <person name="Li Y."/>
        </authorList>
    </citation>
    <scope>NUCLEOTIDE SEQUENCE [LARGE SCALE GENOMIC DNA]</scope>
    <source>
        <strain evidence="11 12">BEI233</strain>
    </source>
</reference>
<feature type="transmembrane region" description="Helical" evidence="9">
    <location>
        <begin position="303"/>
        <end position="327"/>
    </location>
</feature>
<keyword evidence="7" id="KW-0406">Ion transport</keyword>
<keyword evidence="12" id="KW-1185">Reference proteome</keyword>
<feature type="transmembrane region" description="Helical" evidence="9">
    <location>
        <begin position="268"/>
        <end position="291"/>
    </location>
</feature>
<dbReference type="GO" id="GO:0006813">
    <property type="term" value="P:potassium ion transport"/>
    <property type="evidence" value="ECO:0007669"/>
    <property type="project" value="InterPro"/>
</dbReference>
<dbReference type="GO" id="GO:0015297">
    <property type="term" value="F:antiporter activity"/>
    <property type="evidence" value="ECO:0007669"/>
    <property type="project" value="UniProtKB-KW"/>
</dbReference>
<evidence type="ECO:0000256" key="4">
    <source>
        <dbReference type="ARBA" id="ARBA00022449"/>
    </source>
</evidence>
<dbReference type="PROSITE" id="PS51201">
    <property type="entry name" value="RCK_N"/>
    <property type="match status" value="1"/>
</dbReference>
<accession>A0A3A6QMW9</accession>
<dbReference type="OrthoDB" id="3418949at2"/>
<evidence type="ECO:0000256" key="2">
    <source>
        <dbReference type="ARBA" id="ARBA00005551"/>
    </source>
</evidence>
<evidence type="ECO:0000313" key="12">
    <source>
        <dbReference type="Proteomes" id="UP000273252"/>
    </source>
</evidence>
<dbReference type="GO" id="GO:0016020">
    <property type="term" value="C:membrane"/>
    <property type="evidence" value="ECO:0007669"/>
    <property type="project" value="UniProtKB-SubCell"/>
</dbReference>
<feature type="transmembrane region" description="Helical" evidence="9">
    <location>
        <begin position="44"/>
        <end position="62"/>
    </location>
</feature>
<keyword evidence="8 9" id="KW-0472">Membrane</keyword>
<dbReference type="GO" id="GO:1902600">
    <property type="term" value="P:proton transmembrane transport"/>
    <property type="evidence" value="ECO:0007669"/>
    <property type="project" value="InterPro"/>
</dbReference>
<feature type="transmembrane region" description="Helical" evidence="9">
    <location>
        <begin position="140"/>
        <end position="162"/>
    </location>
</feature>
<evidence type="ECO:0000259" key="10">
    <source>
        <dbReference type="PROSITE" id="PS51201"/>
    </source>
</evidence>
<dbReference type="InterPro" id="IPR036291">
    <property type="entry name" value="NAD(P)-bd_dom_sf"/>
</dbReference>
<dbReference type="EMBL" id="QVMU01000002">
    <property type="protein sequence ID" value="RJX74240.1"/>
    <property type="molecule type" value="Genomic_DNA"/>
</dbReference>
<feature type="transmembrane region" description="Helical" evidence="9">
    <location>
        <begin position="112"/>
        <end position="128"/>
    </location>
</feature>
<dbReference type="InterPro" id="IPR038770">
    <property type="entry name" value="Na+/solute_symporter_sf"/>
</dbReference>
<feature type="transmembrane region" description="Helical" evidence="9">
    <location>
        <begin position="333"/>
        <end position="351"/>
    </location>
</feature>
<evidence type="ECO:0000256" key="9">
    <source>
        <dbReference type="SAM" id="Phobius"/>
    </source>
</evidence>
<proteinExistence type="inferred from homology"/>
<dbReference type="InterPro" id="IPR003148">
    <property type="entry name" value="RCK_N"/>
</dbReference>
<evidence type="ECO:0000256" key="7">
    <source>
        <dbReference type="ARBA" id="ARBA00023065"/>
    </source>
</evidence>
<evidence type="ECO:0000256" key="1">
    <source>
        <dbReference type="ARBA" id="ARBA00004141"/>
    </source>
</evidence>
<feature type="transmembrane region" description="Helical" evidence="9">
    <location>
        <begin position="197"/>
        <end position="217"/>
    </location>
</feature>
<evidence type="ECO:0000313" key="11">
    <source>
        <dbReference type="EMBL" id="RJX74240.1"/>
    </source>
</evidence>
<organism evidence="11 12">
    <name type="scientific">Vibrio sinensis</name>
    <dbReference type="NCBI Taxonomy" id="2302434"/>
    <lineage>
        <taxon>Bacteria</taxon>
        <taxon>Pseudomonadati</taxon>
        <taxon>Pseudomonadota</taxon>
        <taxon>Gammaproteobacteria</taxon>
        <taxon>Vibrionales</taxon>
        <taxon>Vibrionaceae</taxon>
        <taxon>Vibrio</taxon>
    </lineage>
</organism>
<feature type="transmembrane region" description="Helical" evidence="9">
    <location>
        <begin position="83"/>
        <end position="106"/>
    </location>
</feature>
<keyword evidence="3" id="KW-0813">Transport</keyword>
<gene>
    <name evidence="11" type="ORF">DZ860_03660</name>
</gene>
<evidence type="ECO:0000256" key="3">
    <source>
        <dbReference type="ARBA" id="ARBA00022448"/>
    </source>
</evidence>
<evidence type="ECO:0000256" key="6">
    <source>
        <dbReference type="ARBA" id="ARBA00022989"/>
    </source>
</evidence>
<keyword evidence="5 9" id="KW-0812">Transmembrane</keyword>
<keyword evidence="4" id="KW-0050">Antiport</keyword>
<feature type="transmembrane region" description="Helical" evidence="9">
    <location>
        <begin position="168"/>
        <end position="185"/>
    </location>
</feature>
<dbReference type="SUPFAM" id="SSF51735">
    <property type="entry name" value="NAD(P)-binding Rossmann-fold domains"/>
    <property type="match status" value="1"/>
</dbReference>
<dbReference type="PANTHER" id="PTHR42751">
    <property type="entry name" value="SODIUM/HYDROGEN EXCHANGER FAMILY/TRKA DOMAIN PROTEIN"/>
    <property type="match status" value="1"/>
</dbReference>
<comment type="similarity">
    <text evidence="2">Belongs to the monovalent cation:proton antiporter 2 (CPA2) transporter (TC 2.A.37) family.</text>
</comment>
<comment type="caution">
    <text evidence="11">The sequence shown here is derived from an EMBL/GenBank/DDBJ whole genome shotgun (WGS) entry which is preliminary data.</text>
</comment>
<dbReference type="Pfam" id="PF00999">
    <property type="entry name" value="Na_H_Exchanger"/>
    <property type="match status" value="1"/>
</dbReference>
<dbReference type="Pfam" id="PF02254">
    <property type="entry name" value="TrkA_N"/>
    <property type="match status" value="1"/>
</dbReference>